<keyword evidence="6" id="KW-1185">Reference proteome</keyword>
<keyword evidence="4" id="KW-0949">S-adenosyl-L-methionine</keyword>
<comment type="similarity">
    <text evidence="1 4">Belongs to the UPF0677 family.</text>
</comment>
<dbReference type="Gene3D" id="3.40.50.150">
    <property type="entry name" value="Vaccinia Virus protein VP39"/>
    <property type="match status" value="1"/>
</dbReference>
<dbReference type="HOGENOM" id="CLU_056160_3_0_0"/>
<protein>
    <recommendedName>
        <fullName evidence="4">S-adenosyl-L-methionine-dependent methyltransferase</fullName>
        <ecNumber evidence="4">2.1.1.-</ecNumber>
    </recommendedName>
</protein>
<evidence type="ECO:0000256" key="3">
    <source>
        <dbReference type="ARBA" id="ARBA00022679"/>
    </source>
</evidence>
<dbReference type="InterPro" id="IPR007213">
    <property type="entry name" value="Ppm1/Ppm2/Tcmp"/>
</dbReference>
<evidence type="ECO:0000313" key="6">
    <source>
        <dbReference type="Proteomes" id="UP000006056"/>
    </source>
</evidence>
<keyword evidence="2 4" id="KW-0489">Methyltransferase</keyword>
<evidence type="ECO:0000256" key="1">
    <source>
        <dbReference type="ARBA" id="ARBA00008138"/>
    </source>
</evidence>
<dbReference type="InterPro" id="IPR011610">
    <property type="entry name" value="SAM_mthyl_Trfase_ML2640-like"/>
</dbReference>
<dbReference type="NCBIfam" id="TIGR00027">
    <property type="entry name" value="mthyl_TIGR00027"/>
    <property type="match status" value="1"/>
</dbReference>
<evidence type="ECO:0000256" key="4">
    <source>
        <dbReference type="RuleBase" id="RU362030"/>
    </source>
</evidence>
<dbReference type="PANTHER" id="PTHR43619">
    <property type="entry name" value="S-ADENOSYL-L-METHIONINE-DEPENDENT METHYLTRANSFERASE YKTD-RELATED"/>
    <property type="match status" value="1"/>
</dbReference>
<dbReference type="AlphaFoldDB" id="I3ZMW6"/>
<reference evidence="5 6" key="1">
    <citation type="submission" date="2012-06" db="EMBL/GenBank/DDBJ databases">
        <title>Complete genome of Terriglobus roseus DSM 18391.</title>
        <authorList>
            <consortium name="US DOE Joint Genome Institute (JGI-PGF)"/>
            <person name="Lucas S."/>
            <person name="Copeland A."/>
            <person name="Lapidus A."/>
            <person name="Glavina del Rio T."/>
            <person name="Dalin E."/>
            <person name="Tice H."/>
            <person name="Bruce D."/>
            <person name="Goodwin L."/>
            <person name="Pitluck S."/>
            <person name="Peters L."/>
            <person name="Mikhailova N."/>
            <person name="Munk A.C.C."/>
            <person name="Kyrpides N."/>
            <person name="Mavromatis K."/>
            <person name="Ivanova N."/>
            <person name="Brettin T."/>
            <person name="Detter J.C."/>
            <person name="Han C."/>
            <person name="Larimer F."/>
            <person name="Land M."/>
            <person name="Hauser L."/>
            <person name="Markowitz V."/>
            <person name="Cheng J.-F."/>
            <person name="Hugenholtz P."/>
            <person name="Woyke T."/>
            <person name="Wu D."/>
            <person name="Brambilla E."/>
            <person name="Klenk H.-P."/>
            <person name="Eisen J.A."/>
        </authorList>
    </citation>
    <scope>NUCLEOTIDE SEQUENCE [LARGE SCALE GENOMIC DNA]</scope>
    <source>
        <strain evidence="6">DSM 18391 / NRRL B-41598 / KBS 63</strain>
    </source>
</reference>
<dbReference type="GO" id="GO:0032259">
    <property type="term" value="P:methylation"/>
    <property type="evidence" value="ECO:0007669"/>
    <property type="project" value="UniProtKB-KW"/>
</dbReference>
<dbReference type="PANTHER" id="PTHR43619:SF2">
    <property type="entry name" value="S-ADENOSYL-L-METHIONINE-DEPENDENT METHYLTRANSFERASES SUPERFAMILY PROTEIN"/>
    <property type="match status" value="1"/>
</dbReference>
<dbReference type="KEGG" id="trs:Terro_4387"/>
<dbReference type="OrthoDB" id="9806164at2"/>
<dbReference type="STRING" id="926566.Terro_4387"/>
<dbReference type="eggNOG" id="COG3315">
    <property type="taxonomic scope" value="Bacteria"/>
</dbReference>
<proteinExistence type="inferred from homology"/>
<gene>
    <name evidence="5" type="ordered locus">Terro_4387</name>
</gene>
<dbReference type="GO" id="GO:0008168">
    <property type="term" value="F:methyltransferase activity"/>
    <property type="evidence" value="ECO:0007669"/>
    <property type="project" value="UniProtKB-UniRule"/>
</dbReference>
<dbReference type="EMBL" id="CP003379">
    <property type="protein sequence ID" value="AFL90584.1"/>
    <property type="molecule type" value="Genomic_DNA"/>
</dbReference>
<sequence>MREGKPSGTAYRVALRRAAHQVFDQPVVFKDPLALRILGMTSDKLGGTDLRAPSRPHSVGLRAFLVGRSRFAEDTLAAAVALRGASQYVLLGAGLDTFPYRNPFVGVRVFEVDHPDTQAWKLSLLARTGIESPANVSHVAVDFHADSLAERLLAAGFESSQSTVFAWLGVVPYLTEEGFVSTMDFLSKCAAGSELIFDYALPREALPYLEQLAFDSLAARVAAAGEPFQLFFTPEEIRERLRGMGWELIEDLDTGALNARYFTEGKLRAIGGGGHMLSARLLPKVG</sequence>
<name>I3ZMW6_TERRK</name>
<keyword evidence="3 5" id="KW-0808">Transferase</keyword>
<dbReference type="Proteomes" id="UP000006056">
    <property type="component" value="Chromosome"/>
</dbReference>
<dbReference type="SUPFAM" id="SSF53335">
    <property type="entry name" value="S-adenosyl-L-methionine-dependent methyltransferases"/>
    <property type="match status" value="1"/>
</dbReference>
<accession>I3ZMW6</accession>
<comment type="function">
    <text evidence="4">Exhibits S-adenosyl-L-methionine-dependent methyltransferase activity.</text>
</comment>
<dbReference type="PATRIC" id="fig|926566.3.peg.4330"/>
<dbReference type="InterPro" id="IPR029063">
    <property type="entry name" value="SAM-dependent_MTases_sf"/>
</dbReference>
<organism evidence="5 6">
    <name type="scientific">Terriglobus roseus (strain DSM 18391 / NRRL B-41598 / KBS 63)</name>
    <dbReference type="NCBI Taxonomy" id="926566"/>
    <lineage>
        <taxon>Bacteria</taxon>
        <taxon>Pseudomonadati</taxon>
        <taxon>Acidobacteriota</taxon>
        <taxon>Terriglobia</taxon>
        <taxon>Terriglobales</taxon>
        <taxon>Acidobacteriaceae</taxon>
        <taxon>Terriglobus</taxon>
    </lineage>
</organism>
<dbReference type="EC" id="2.1.1.-" evidence="4"/>
<evidence type="ECO:0000313" key="5">
    <source>
        <dbReference type="EMBL" id="AFL90584.1"/>
    </source>
</evidence>
<evidence type="ECO:0000256" key="2">
    <source>
        <dbReference type="ARBA" id="ARBA00022603"/>
    </source>
</evidence>
<dbReference type="Pfam" id="PF04072">
    <property type="entry name" value="LCM"/>
    <property type="match status" value="1"/>
</dbReference>